<accession>A0A0F9RSN0</accession>
<evidence type="ECO:0000256" key="4">
    <source>
        <dbReference type="ARBA" id="ARBA00022676"/>
    </source>
</evidence>
<protein>
    <submittedName>
        <fullName evidence="9">Uncharacterized protein</fullName>
    </submittedName>
</protein>
<keyword evidence="4" id="KW-0328">Glycosyltransferase</keyword>
<proteinExistence type="inferred from homology"/>
<dbReference type="PANTHER" id="PTHR47779">
    <property type="entry name" value="SYNTHASE (CCG-9), PUTATIVE (AFU_ORTHOLOGUE AFUA_3G12100)-RELATED"/>
    <property type="match status" value="1"/>
</dbReference>
<dbReference type="Pfam" id="PF21269">
    <property type="entry name" value="TreT_GT1"/>
    <property type="match status" value="1"/>
</dbReference>
<evidence type="ECO:0000259" key="7">
    <source>
        <dbReference type="Pfam" id="PF00534"/>
    </source>
</evidence>
<organism evidence="9">
    <name type="scientific">marine sediment metagenome</name>
    <dbReference type="NCBI Taxonomy" id="412755"/>
    <lineage>
        <taxon>unclassified sequences</taxon>
        <taxon>metagenomes</taxon>
        <taxon>ecological metagenomes</taxon>
    </lineage>
</organism>
<evidence type="ECO:0000313" key="9">
    <source>
        <dbReference type="EMBL" id="KKN27996.1"/>
    </source>
</evidence>
<feature type="domain" description="Trehalose synthase N-terminal" evidence="8">
    <location>
        <begin position="52"/>
        <end position="197"/>
    </location>
</feature>
<comment type="caution">
    <text evidence="9">The sequence shown here is derived from an EMBL/GenBank/DDBJ whole genome shotgun (WGS) entry which is preliminary data.</text>
</comment>
<evidence type="ECO:0000259" key="8">
    <source>
        <dbReference type="Pfam" id="PF21269"/>
    </source>
</evidence>
<dbReference type="AlphaFoldDB" id="A0A0F9RSN0"/>
<comment type="similarity">
    <text evidence="1">Belongs to the glycosyltransferase group 1 family. Glycosyltransferase 4 subfamily.</text>
</comment>
<reference evidence="9" key="1">
    <citation type="journal article" date="2015" name="Nature">
        <title>Complex archaea that bridge the gap between prokaryotes and eukaryotes.</title>
        <authorList>
            <person name="Spang A."/>
            <person name="Saw J.H."/>
            <person name="Jorgensen S.L."/>
            <person name="Zaremba-Niedzwiedzka K."/>
            <person name="Martijn J."/>
            <person name="Lind A.E."/>
            <person name="van Eijk R."/>
            <person name="Schleper C."/>
            <person name="Guy L."/>
            <person name="Ettema T.J."/>
        </authorList>
    </citation>
    <scope>NUCLEOTIDE SEQUENCE</scope>
</reference>
<dbReference type="InterPro" id="IPR052078">
    <property type="entry name" value="Trehalose_Metab_GTase"/>
</dbReference>
<feature type="domain" description="Glycosyl transferase family 1" evidence="7">
    <location>
        <begin position="228"/>
        <end position="401"/>
    </location>
</feature>
<dbReference type="PANTHER" id="PTHR47779:SF1">
    <property type="entry name" value="SYNTHASE (CCG-9), PUTATIVE (AFU_ORTHOLOGUE AFUA_3G12100)-RELATED"/>
    <property type="match status" value="1"/>
</dbReference>
<keyword evidence="6" id="KW-0119">Carbohydrate metabolism</keyword>
<evidence type="ECO:0000256" key="2">
    <source>
        <dbReference type="ARBA" id="ARBA00011738"/>
    </source>
</evidence>
<dbReference type="EMBL" id="LAZR01002598">
    <property type="protein sequence ID" value="KKN27996.1"/>
    <property type="molecule type" value="Genomic_DNA"/>
</dbReference>
<dbReference type="Gene3D" id="3.40.50.2000">
    <property type="entry name" value="Glycogen Phosphorylase B"/>
    <property type="match status" value="2"/>
</dbReference>
<dbReference type="GO" id="GO:0006006">
    <property type="term" value="P:glucose metabolic process"/>
    <property type="evidence" value="ECO:0007669"/>
    <property type="project" value="UniProtKB-KW"/>
</dbReference>
<dbReference type="SUPFAM" id="SSF53756">
    <property type="entry name" value="UDP-Glycosyltransferase/glycogen phosphorylase"/>
    <property type="match status" value="1"/>
</dbReference>
<dbReference type="InterPro" id="IPR001296">
    <property type="entry name" value="Glyco_trans_1"/>
</dbReference>
<sequence length="424" mass="48117">MLGSFELFYKKMFPNVPVGIKKISDYKEIVGEKSIESLRQSTAQIKGLKVLNISSTAFGGGVSELLYTAVPLMIDLGIDAGWQVIQGDDAFFTVTKNIHNGLQGMDFLLTEHMKKIYEDQNKINAEQFESDADIVIIHDPQPMSMISYLDKEKRDKAKWIWRPHIDLTQPEEEVLEYISQFIPYYDAVVMTLPEYAKPEMRIKRFFQVTPTIDPLSPKNSDLSEEAVNEIMQRLDIDASKPTMTQVSRFDPWKDPFGVIDTYRLAKKQIPELQLLMVGSMATDDPEGWHYFEKTARYAGIDPSIRFFSNVTGVGNVEVNAIQRASDVVIQKSKREGFGLVVSEAMWKKKPVVGTKVGGIKVQIKNGENGFLIETTEQAAEKIAYLLANQEEERIMGQNAYSFVKENFLTTHELADWIGIFKEVA</sequence>
<dbReference type="Pfam" id="PF00534">
    <property type="entry name" value="Glycos_transf_1"/>
    <property type="match status" value="1"/>
</dbReference>
<keyword evidence="5" id="KW-0808">Transferase</keyword>
<dbReference type="InterPro" id="IPR049438">
    <property type="entry name" value="TreT_GT1"/>
</dbReference>
<comment type="subunit">
    <text evidence="2">Homodimer.</text>
</comment>
<dbReference type="GO" id="GO:0016757">
    <property type="term" value="F:glycosyltransferase activity"/>
    <property type="evidence" value="ECO:0007669"/>
    <property type="project" value="UniProtKB-KW"/>
</dbReference>
<keyword evidence="3" id="KW-0313">Glucose metabolism</keyword>
<evidence type="ECO:0000256" key="3">
    <source>
        <dbReference type="ARBA" id="ARBA00022526"/>
    </source>
</evidence>
<evidence type="ECO:0000256" key="5">
    <source>
        <dbReference type="ARBA" id="ARBA00022679"/>
    </source>
</evidence>
<evidence type="ECO:0000256" key="6">
    <source>
        <dbReference type="ARBA" id="ARBA00023277"/>
    </source>
</evidence>
<gene>
    <name evidence="9" type="ORF">LCGC14_0858760</name>
</gene>
<evidence type="ECO:0000256" key="1">
    <source>
        <dbReference type="ARBA" id="ARBA00009481"/>
    </source>
</evidence>
<name>A0A0F9RSN0_9ZZZZ</name>